<sequence length="330" mass="36840">MQRNITESPASSLTKFEDEDLDDYSATLKAGTETMNQFESSDDDSSEEELEEGNNSLIRDDSVQKSSGFSIGFAEDKNKKYRRSMEDSHSFFYNFGNVLGSGWFAIFDGHAGKSTAEHCGLYLHENFQKNLKESPDIPIPELLNKTFIQTDKQLSEKKGLFSGATAIVAYIRNEIKNDKKSRVLYTANAGDSRAVLCRDGVAVRLSYDHKGSDNQEVKRIMEAGGFVMNNRVNGVLAVTRSLGDISMKEWVIGSPYTMETVLKPTDSMLILACDGLWDVCSDQTAIDLIKDESDPQEASSKLLNYALQNMSTDNLSILCIKFDKDFLVRN</sequence>
<dbReference type="Pfam" id="PF00481">
    <property type="entry name" value="PP2C"/>
    <property type="match status" value="1"/>
</dbReference>
<feature type="region of interest" description="Disordered" evidence="2">
    <location>
        <begin position="25"/>
        <end position="61"/>
    </location>
</feature>
<feature type="compositionally biased region" description="Acidic residues" evidence="2">
    <location>
        <begin position="40"/>
        <end position="52"/>
    </location>
</feature>
<proteinExistence type="inferred from homology"/>
<dbReference type="InterPro" id="IPR036457">
    <property type="entry name" value="PPM-type-like_dom_sf"/>
</dbReference>
<dbReference type="PROSITE" id="PS51746">
    <property type="entry name" value="PPM_2"/>
    <property type="match status" value="1"/>
</dbReference>
<accession>A0AAD5XXE1</accession>
<dbReference type="InterPro" id="IPR015655">
    <property type="entry name" value="PP2C"/>
</dbReference>
<dbReference type="CDD" id="cd00143">
    <property type="entry name" value="PP2Cc"/>
    <property type="match status" value="1"/>
</dbReference>
<reference evidence="4" key="1">
    <citation type="submission" date="2020-05" db="EMBL/GenBank/DDBJ databases">
        <title>Phylogenomic resolution of chytrid fungi.</title>
        <authorList>
            <person name="Stajich J.E."/>
            <person name="Amses K."/>
            <person name="Simmons R."/>
            <person name="Seto K."/>
            <person name="Myers J."/>
            <person name="Bonds A."/>
            <person name="Quandt C.A."/>
            <person name="Barry K."/>
            <person name="Liu P."/>
            <person name="Grigoriev I."/>
            <person name="Longcore J.E."/>
            <person name="James T.Y."/>
        </authorList>
    </citation>
    <scope>NUCLEOTIDE SEQUENCE</scope>
    <source>
        <strain evidence="4">JEL0476</strain>
    </source>
</reference>
<dbReference type="PANTHER" id="PTHR13832">
    <property type="entry name" value="PROTEIN PHOSPHATASE 2C"/>
    <property type="match status" value="1"/>
</dbReference>
<dbReference type="Gene3D" id="3.60.40.10">
    <property type="entry name" value="PPM-type phosphatase domain"/>
    <property type="match status" value="1"/>
</dbReference>
<dbReference type="SUPFAM" id="SSF81606">
    <property type="entry name" value="PP2C-like"/>
    <property type="match status" value="1"/>
</dbReference>
<evidence type="ECO:0000313" key="4">
    <source>
        <dbReference type="EMBL" id="KAJ3212709.1"/>
    </source>
</evidence>
<dbReference type="PANTHER" id="PTHR13832:SF837">
    <property type="entry name" value="PROTEIN PHOSPHATASE 2C-LIKE DOMAIN-CONTAINING PROTEIN 1"/>
    <property type="match status" value="1"/>
</dbReference>
<comment type="similarity">
    <text evidence="1">Belongs to the PP2C family.</text>
</comment>
<dbReference type="GO" id="GO:0004722">
    <property type="term" value="F:protein serine/threonine phosphatase activity"/>
    <property type="evidence" value="ECO:0007669"/>
    <property type="project" value="InterPro"/>
</dbReference>
<evidence type="ECO:0000259" key="3">
    <source>
        <dbReference type="PROSITE" id="PS51746"/>
    </source>
</evidence>
<dbReference type="Proteomes" id="UP001211065">
    <property type="component" value="Unassembled WGS sequence"/>
</dbReference>
<organism evidence="4 5">
    <name type="scientific">Clydaea vesicula</name>
    <dbReference type="NCBI Taxonomy" id="447962"/>
    <lineage>
        <taxon>Eukaryota</taxon>
        <taxon>Fungi</taxon>
        <taxon>Fungi incertae sedis</taxon>
        <taxon>Chytridiomycota</taxon>
        <taxon>Chytridiomycota incertae sedis</taxon>
        <taxon>Chytridiomycetes</taxon>
        <taxon>Lobulomycetales</taxon>
        <taxon>Lobulomycetaceae</taxon>
        <taxon>Clydaea</taxon>
    </lineage>
</organism>
<dbReference type="EMBL" id="JADGJW010000766">
    <property type="protein sequence ID" value="KAJ3212709.1"/>
    <property type="molecule type" value="Genomic_DNA"/>
</dbReference>
<comment type="caution">
    <text evidence="4">The sequence shown here is derived from an EMBL/GenBank/DDBJ whole genome shotgun (WGS) entry which is preliminary data.</text>
</comment>
<feature type="domain" description="PPM-type phosphatase" evidence="3">
    <location>
        <begin position="70"/>
        <end position="322"/>
    </location>
</feature>
<keyword evidence="5" id="KW-1185">Reference proteome</keyword>
<protein>
    <submittedName>
        <fullName evidence="4">Protein phosphatase 2C 1</fullName>
    </submittedName>
</protein>
<dbReference type="SMART" id="SM00332">
    <property type="entry name" value="PP2Cc"/>
    <property type="match status" value="1"/>
</dbReference>
<evidence type="ECO:0000256" key="2">
    <source>
        <dbReference type="SAM" id="MobiDB-lite"/>
    </source>
</evidence>
<dbReference type="AlphaFoldDB" id="A0AAD5XXE1"/>
<evidence type="ECO:0000313" key="5">
    <source>
        <dbReference type="Proteomes" id="UP001211065"/>
    </source>
</evidence>
<gene>
    <name evidence="4" type="primary">PTC1</name>
    <name evidence="4" type="ORF">HK099_007674</name>
</gene>
<evidence type="ECO:0000256" key="1">
    <source>
        <dbReference type="ARBA" id="ARBA00006702"/>
    </source>
</evidence>
<name>A0AAD5XXE1_9FUNG</name>
<dbReference type="InterPro" id="IPR001932">
    <property type="entry name" value="PPM-type_phosphatase-like_dom"/>
</dbReference>